<feature type="region of interest" description="Disordered" evidence="7">
    <location>
        <begin position="120"/>
        <end position="160"/>
    </location>
</feature>
<comment type="similarity">
    <text evidence="2">Belongs to the TEX28 family.</text>
</comment>
<comment type="caution">
    <text evidence="9">The sequence shown here is derived from an EMBL/GenBank/DDBJ whole genome shotgun (WGS) entry which is preliminary data.</text>
</comment>
<evidence type="ECO:0000313" key="9">
    <source>
        <dbReference type="EMBL" id="RNA38158.1"/>
    </source>
</evidence>
<evidence type="ECO:0000256" key="7">
    <source>
        <dbReference type="SAM" id="MobiDB-lite"/>
    </source>
</evidence>
<accession>A0A3M7SRI2</accession>
<protein>
    <recommendedName>
        <fullName evidence="11">Transmembrane protein</fullName>
    </recommendedName>
</protein>
<organism evidence="9 10">
    <name type="scientific">Brachionus plicatilis</name>
    <name type="common">Marine rotifer</name>
    <name type="synonym">Brachionus muelleri</name>
    <dbReference type="NCBI Taxonomy" id="10195"/>
    <lineage>
        <taxon>Eukaryota</taxon>
        <taxon>Metazoa</taxon>
        <taxon>Spiralia</taxon>
        <taxon>Gnathifera</taxon>
        <taxon>Rotifera</taxon>
        <taxon>Eurotatoria</taxon>
        <taxon>Monogononta</taxon>
        <taxon>Pseudotrocha</taxon>
        <taxon>Ploima</taxon>
        <taxon>Brachionidae</taxon>
        <taxon>Brachionus</taxon>
    </lineage>
</organism>
<keyword evidence="5" id="KW-0175">Coiled coil</keyword>
<keyword evidence="3 8" id="KW-0812">Transmembrane</keyword>
<dbReference type="AlphaFoldDB" id="A0A3M7SRI2"/>
<dbReference type="EMBL" id="REGN01000910">
    <property type="protein sequence ID" value="RNA38158.1"/>
    <property type="molecule type" value="Genomic_DNA"/>
</dbReference>
<feature type="region of interest" description="Disordered" evidence="7">
    <location>
        <begin position="65"/>
        <end position="97"/>
    </location>
</feature>
<feature type="transmembrane region" description="Helical" evidence="8">
    <location>
        <begin position="376"/>
        <end position="396"/>
    </location>
</feature>
<feature type="transmembrane region" description="Helical" evidence="8">
    <location>
        <begin position="408"/>
        <end position="427"/>
    </location>
</feature>
<evidence type="ECO:0008006" key="11">
    <source>
        <dbReference type="Google" id="ProtNLM"/>
    </source>
</evidence>
<sequence length="478" mass="55783">MNNNNTTTSDNSSDSASNKKSTRTEIEIIDQKIIKCINEINTLEKKIQREWSKQMNAHLKNFYDDEADKSHNNDSNASNVNQSFSTPQQNESSEYDKRKFLLHKKLKTYEKRRQKLLYESKKEQEASKQTDSELKSDSVSDTSNAINNLGNSSDFQNSSNLGNLANQNNVQSTNILKLNTRSESFLINNAAQFKQNLNDDQSKQNILQNDEKNPLFYLNLDSNMSNIKFNNGPNNDNYQVNEDNNSNQLCMAILQQMMELKIQQEKLQSDLDSIREKNNENYQLLLKELQNTSSQISEHTSKTMFGLYKTNDQKLDELKSLFDRSLQSYNYSLNHCHRDIKETKEDVNYMKNKMEIIDKTQKIPNIETAPTNYYQLFYKLLDILLTLLTIILLAFTNMIASIKFIFLLYPRTIVIFLLAYFLLFYIVDYERLKIDHFDHLKTFDTNSSDLITRLLNSIYGPFFMIKNKIYPETSNVVS</sequence>
<keyword evidence="10" id="KW-1185">Reference proteome</keyword>
<evidence type="ECO:0000256" key="6">
    <source>
        <dbReference type="ARBA" id="ARBA00023136"/>
    </source>
</evidence>
<gene>
    <name evidence="9" type="ORF">BpHYR1_024600</name>
</gene>
<evidence type="ECO:0000256" key="8">
    <source>
        <dbReference type="SAM" id="Phobius"/>
    </source>
</evidence>
<dbReference type="Pfam" id="PF10267">
    <property type="entry name" value="Tmemb_cc2"/>
    <property type="match status" value="1"/>
</dbReference>
<feature type="compositionally biased region" description="Polar residues" evidence="7">
    <location>
        <begin position="73"/>
        <end position="92"/>
    </location>
</feature>
<feature type="compositionally biased region" description="Low complexity" evidence="7">
    <location>
        <begin position="1"/>
        <end position="19"/>
    </location>
</feature>
<dbReference type="GO" id="GO:0016020">
    <property type="term" value="C:membrane"/>
    <property type="evidence" value="ECO:0007669"/>
    <property type="project" value="UniProtKB-SubCell"/>
</dbReference>
<comment type="subcellular location">
    <subcellularLocation>
        <location evidence="1">Membrane</location>
    </subcellularLocation>
</comment>
<feature type="compositionally biased region" description="Basic and acidic residues" evidence="7">
    <location>
        <begin position="120"/>
        <end position="138"/>
    </location>
</feature>
<keyword evidence="6 8" id="KW-0472">Membrane</keyword>
<dbReference type="InterPro" id="IPR019394">
    <property type="entry name" value="TEX28/TMCC"/>
</dbReference>
<proteinExistence type="inferred from homology"/>
<feature type="region of interest" description="Disordered" evidence="7">
    <location>
        <begin position="1"/>
        <end position="22"/>
    </location>
</feature>
<reference evidence="9 10" key="1">
    <citation type="journal article" date="2018" name="Sci. Rep.">
        <title>Genomic signatures of local adaptation to the degree of environmental predictability in rotifers.</title>
        <authorList>
            <person name="Franch-Gras L."/>
            <person name="Hahn C."/>
            <person name="Garcia-Roger E.M."/>
            <person name="Carmona M.J."/>
            <person name="Serra M."/>
            <person name="Gomez A."/>
        </authorList>
    </citation>
    <scope>NUCLEOTIDE SEQUENCE [LARGE SCALE GENOMIC DNA]</scope>
    <source>
        <strain evidence="9">HYR1</strain>
    </source>
</reference>
<evidence type="ECO:0000256" key="4">
    <source>
        <dbReference type="ARBA" id="ARBA00022989"/>
    </source>
</evidence>
<keyword evidence="4 8" id="KW-1133">Transmembrane helix</keyword>
<name>A0A3M7SRI2_BRAPC</name>
<evidence type="ECO:0000256" key="2">
    <source>
        <dbReference type="ARBA" id="ARBA00008108"/>
    </source>
</evidence>
<feature type="compositionally biased region" description="Polar residues" evidence="7">
    <location>
        <begin position="139"/>
        <end position="160"/>
    </location>
</feature>
<dbReference type="Proteomes" id="UP000276133">
    <property type="component" value="Unassembled WGS sequence"/>
</dbReference>
<evidence type="ECO:0000256" key="1">
    <source>
        <dbReference type="ARBA" id="ARBA00004370"/>
    </source>
</evidence>
<evidence type="ECO:0000313" key="10">
    <source>
        <dbReference type="Proteomes" id="UP000276133"/>
    </source>
</evidence>
<dbReference type="OrthoDB" id="10520757at2759"/>
<evidence type="ECO:0000256" key="5">
    <source>
        <dbReference type="ARBA" id="ARBA00023054"/>
    </source>
</evidence>
<evidence type="ECO:0000256" key="3">
    <source>
        <dbReference type="ARBA" id="ARBA00022692"/>
    </source>
</evidence>